<name>A0A938X5E2_9FIRM</name>
<organism evidence="1 2">
    <name type="scientific">Merdimmobilis hominis</name>
    <dbReference type="NCBI Taxonomy" id="2897707"/>
    <lineage>
        <taxon>Bacteria</taxon>
        <taxon>Bacillati</taxon>
        <taxon>Bacillota</taxon>
        <taxon>Clostridia</taxon>
        <taxon>Eubacteriales</taxon>
        <taxon>Oscillospiraceae</taxon>
        <taxon>Merdimmobilis</taxon>
    </lineage>
</organism>
<keyword evidence="2" id="KW-1185">Reference proteome</keyword>
<comment type="caution">
    <text evidence="1">The sequence shown here is derived from an EMBL/GenBank/DDBJ whole genome shotgun (WGS) entry which is preliminary data.</text>
</comment>
<dbReference type="Proteomes" id="UP000774750">
    <property type="component" value="Unassembled WGS sequence"/>
</dbReference>
<proteinExistence type="predicted"/>
<dbReference type="AlphaFoldDB" id="A0A938X5E2"/>
<reference evidence="1" key="2">
    <citation type="journal article" date="2021" name="Sci. Rep.">
        <title>The distribution of antibiotic resistance genes in chicken gut microbiota commensals.</title>
        <authorList>
            <person name="Juricova H."/>
            <person name="Matiasovicova J."/>
            <person name="Kubasova T."/>
            <person name="Cejkova D."/>
            <person name="Rychlik I."/>
        </authorList>
    </citation>
    <scope>NUCLEOTIDE SEQUENCE</scope>
    <source>
        <strain evidence="1">An559</strain>
    </source>
</reference>
<protein>
    <submittedName>
        <fullName evidence="1">Uncharacterized protein</fullName>
    </submittedName>
</protein>
<gene>
    <name evidence="1" type="ORF">H6A12_03750</name>
</gene>
<accession>A0A938X5E2</accession>
<dbReference type="RefSeq" id="WP_204444905.1">
    <property type="nucleotide sequence ID" value="NZ_JACJKY010000004.1"/>
</dbReference>
<dbReference type="EMBL" id="JACJKY010000004">
    <property type="protein sequence ID" value="MBM6920273.1"/>
    <property type="molecule type" value="Genomic_DNA"/>
</dbReference>
<evidence type="ECO:0000313" key="2">
    <source>
        <dbReference type="Proteomes" id="UP000774750"/>
    </source>
</evidence>
<reference evidence="1" key="1">
    <citation type="submission" date="2020-08" db="EMBL/GenBank/DDBJ databases">
        <authorList>
            <person name="Cejkova D."/>
            <person name="Kubasova T."/>
            <person name="Jahodarova E."/>
            <person name="Rychlik I."/>
        </authorList>
    </citation>
    <scope>NUCLEOTIDE SEQUENCE</scope>
    <source>
        <strain evidence="1">An559</strain>
    </source>
</reference>
<evidence type="ECO:0000313" key="1">
    <source>
        <dbReference type="EMBL" id="MBM6920273.1"/>
    </source>
</evidence>
<sequence length="148" mass="17137">MNENKNAVRKTVYMDEELARRCEILFGEAGAKSFSDFVSKALELYIDKLITGAHGRLLTEELSQAIRDEVRPIASRLSKGLYRYAVMLDMLCQIIAYQDTEWSPDDIELLRRFANVRVAKTRGKIDLQSLLNDNWFENEKENDTEDNL</sequence>